<name>A0A4P9WIM4_9FUNG</name>
<dbReference type="EMBL" id="KZ994708">
    <property type="protein sequence ID" value="RKO92272.1"/>
    <property type="molecule type" value="Genomic_DNA"/>
</dbReference>
<protein>
    <submittedName>
        <fullName evidence="1">Uncharacterized protein</fullName>
    </submittedName>
</protein>
<organism evidence="1 2">
    <name type="scientific">Blyttiomyces helicus</name>
    <dbReference type="NCBI Taxonomy" id="388810"/>
    <lineage>
        <taxon>Eukaryota</taxon>
        <taxon>Fungi</taxon>
        <taxon>Fungi incertae sedis</taxon>
        <taxon>Chytridiomycota</taxon>
        <taxon>Chytridiomycota incertae sedis</taxon>
        <taxon>Chytridiomycetes</taxon>
        <taxon>Chytridiomycetes incertae sedis</taxon>
        <taxon>Blyttiomyces</taxon>
    </lineage>
</organism>
<dbReference type="AlphaFoldDB" id="A0A4P9WIM4"/>
<dbReference type="Proteomes" id="UP000269721">
    <property type="component" value="Unassembled WGS sequence"/>
</dbReference>
<evidence type="ECO:0000313" key="1">
    <source>
        <dbReference type="EMBL" id="RKO92272.1"/>
    </source>
</evidence>
<gene>
    <name evidence="1" type="ORF">BDK51DRAFT_37771</name>
</gene>
<evidence type="ECO:0000313" key="2">
    <source>
        <dbReference type="Proteomes" id="UP000269721"/>
    </source>
</evidence>
<sequence>MERLQQVMPLLTTNMTDAITLAVNAELRKLLKWFWGAKDFEQNRMPVSLAGSKRGALFPCTPPASHSPLTPCEVLGCVCSMMRPEASAWVTCVGAVDGFAVVSGVGDALCGGPGPEGGYTQGVGEAGDLGLRRIEIPPAGDGSQPGESFYDCMSDRSPCQCHQQSPQRILLLVAYLRVRKKPRQTFSARNRDVGMAETMLKPREELGAALRAGPWAETSRTKVTAF</sequence>
<reference evidence="2" key="1">
    <citation type="journal article" date="2018" name="Nat. Microbiol.">
        <title>Leveraging single-cell genomics to expand the fungal tree of life.</title>
        <authorList>
            <person name="Ahrendt S.R."/>
            <person name="Quandt C.A."/>
            <person name="Ciobanu D."/>
            <person name="Clum A."/>
            <person name="Salamov A."/>
            <person name="Andreopoulos B."/>
            <person name="Cheng J.F."/>
            <person name="Woyke T."/>
            <person name="Pelin A."/>
            <person name="Henrissat B."/>
            <person name="Reynolds N.K."/>
            <person name="Benny G.L."/>
            <person name="Smith M.E."/>
            <person name="James T.Y."/>
            <person name="Grigoriev I.V."/>
        </authorList>
    </citation>
    <scope>NUCLEOTIDE SEQUENCE [LARGE SCALE GENOMIC DNA]</scope>
</reference>
<accession>A0A4P9WIM4</accession>
<proteinExistence type="predicted"/>
<keyword evidence="2" id="KW-1185">Reference proteome</keyword>